<evidence type="ECO:0000256" key="2">
    <source>
        <dbReference type="ARBA" id="ARBA00004613"/>
    </source>
</evidence>
<keyword evidence="3" id="KW-0964">Secreted</keyword>
<evidence type="ECO:0000259" key="4">
    <source>
        <dbReference type="Pfam" id="PF20147"/>
    </source>
</evidence>
<reference evidence="5" key="1">
    <citation type="submission" date="2022-08" db="EMBL/GenBank/DDBJ databases">
        <authorList>
            <person name="Kallberg Y."/>
            <person name="Tangrot J."/>
            <person name="Rosling A."/>
        </authorList>
    </citation>
    <scope>NUCLEOTIDE SEQUENCE</scope>
    <source>
        <strain evidence="5">Wild A</strain>
    </source>
</reference>
<keyword evidence="6" id="KW-1185">Reference proteome</keyword>
<dbReference type="GO" id="GO:0005576">
    <property type="term" value="C:extracellular region"/>
    <property type="evidence" value="ECO:0007669"/>
    <property type="project" value="UniProtKB-SubCell"/>
</dbReference>
<gene>
    <name evidence="5" type="ORF">FWILDA_LOCUS9721</name>
</gene>
<dbReference type="Proteomes" id="UP001153678">
    <property type="component" value="Unassembled WGS sequence"/>
</dbReference>
<comment type="caution">
    <text evidence="5">The sequence shown here is derived from an EMBL/GenBank/DDBJ whole genome shotgun (WGS) entry which is preliminary data.</text>
</comment>
<feature type="domain" description="Crinkler effector protein N-terminal" evidence="4">
    <location>
        <begin position="11"/>
        <end position="107"/>
    </location>
</feature>
<dbReference type="AlphaFoldDB" id="A0A9W4STG2"/>
<dbReference type="Pfam" id="PF20147">
    <property type="entry name" value="Crinkler"/>
    <property type="match status" value="1"/>
</dbReference>
<evidence type="ECO:0000313" key="5">
    <source>
        <dbReference type="EMBL" id="CAI2180718.1"/>
    </source>
</evidence>
<comment type="subcellular location">
    <subcellularLocation>
        <location evidence="1">Host cell</location>
    </subcellularLocation>
    <subcellularLocation>
        <location evidence="2">Secreted</location>
    </subcellularLocation>
</comment>
<dbReference type="GO" id="GO:0043657">
    <property type="term" value="C:host cell"/>
    <property type="evidence" value="ECO:0007669"/>
    <property type="project" value="UniProtKB-SubCell"/>
</dbReference>
<dbReference type="OrthoDB" id="107110at2759"/>
<proteinExistence type="predicted"/>
<accession>A0A9W4STG2</accession>
<name>A0A9W4STG2_9GLOM</name>
<sequence>MSAVTISGTPIRLWCLVRGSSSAFYVTIGRDNFIIDLKEAIKKRKENDFSNVDVDKLVLWRVNVDQSQIKITSIDGMLKDEDKLEISGSTVGEVFQNIEGNNVRVFVGALILAGIGSLTSGITGLQLQDKEIWVHFNEERDSFSRTILEKMKITDVIGLKRVIKARFDIPENVTIRSGSETLEDSKLVTELHNTVDNAYDIIVTENDGSSSSDEEEEDASHVEPNRIEEAFQVEYQGTTLETFYSRLKQFHDEWYQQIKPYAPYLTIIQNSGSGKTRLVGELRTKGTYILYICKRHESSSGYPASTPYVQKILETIRDYKFGALLSIAIKEIKNKNWSAAEFWNIQIKDDHKTERNNFWRSVFSVFESLLQQKKLSSDYSNENFVKKLFPDTEISIVCCIDEAHELLTKAKDDETYFVQWRRQIREISWVRFFNILLSTNGKIGNFLPPVTKDTSSARSHDFVIFPAYLDVNTMDVLAPLAENFGKEYDYKKVVYLGIPLWGSLAQAGVSLMHLVHLASQKIRNFSKNNNDYLANLACMACSLSLEISSRIAEVDSLIASHMATALGVSLDRTSILCTYPSDTILASGALKGIIDVGWENCLDTLLELFSRGVVEAGERGELVNRILFSKAYADAVKECFPSSPLTYLQKVPLKSFLKSLLCEEIDGLDELLKRMGIDEAEIGFNHWTSLLATNQDYVKSGGMKFLSENLVIEAYHRHTAFKMPLGFHVIDHIIPFKYNAVYGIISIQNKNANKTTFGCKDISSLIHPLNSFGKWKKDYKILGIYIDLGLDREKAVEAKAELKSRNVPRTRSKTKNNEDKKDEKNDYDQIIHIQGVRFFKCCDDEIGKRLSKILFTRPWPLDTKWSMFDEKTDLKREDAIKSFLPLVFNQKQSLIDKWQLI</sequence>
<dbReference type="EMBL" id="CAMKVN010002355">
    <property type="protein sequence ID" value="CAI2180718.1"/>
    <property type="molecule type" value="Genomic_DNA"/>
</dbReference>
<dbReference type="PANTHER" id="PTHR33266">
    <property type="entry name" value="CHROMOSOME 15, WHOLE GENOME SHOTGUN SEQUENCE"/>
    <property type="match status" value="1"/>
</dbReference>
<protein>
    <submittedName>
        <fullName evidence="5">18770_t:CDS:1</fullName>
    </submittedName>
</protein>
<evidence type="ECO:0000256" key="1">
    <source>
        <dbReference type="ARBA" id="ARBA00004340"/>
    </source>
</evidence>
<dbReference type="InterPro" id="IPR045379">
    <property type="entry name" value="Crinkler_N"/>
</dbReference>
<evidence type="ECO:0000313" key="6">
    <source>
        <dbReference type="Proteomes" id="UP001153678"/>
    </source>
</evidence>
<organism evidence="5 6">
    <name type="scientific">Funneliformis geosporum</name>
    <dbReference type="NCBI Taxonomy" id="1117311"/>
    <lineage>
        <taxon>Eukaryota</taxon>
        <taxon>Fungi</taxon>
        <taxon>Fungi incertae sedis</taxon>
        <taxon>Mucoromycota</taxon>
        <taxon>Glomeromycotina</taxon>
        <taxon>Glomeromycetes</taxon>
        <taxon>Glomerales</taxon>
        <taxon>Glomeraceae</taxon>
        <taxon>Funneliformis</taxon>
    </lineage>
</organism>
<evidence type="ECO:0000256" key="3">
    <source>
        <dbReference type="ARBA" id="ARBA00022525"/>
    </source>
</evidence>
<dbReference type="PANTHER" id="PTHR33266:SF1">
    <property type="entry name" value="F-BOX DOMAIN-CONTAINING PROTEIN"/>
    <property type="match status" value="1"/>
</dbReference>